<dbReference type="InterPro" id="IPR023296">
    <property type="entry name" value="Glyco_hydro_beta-prop_sf"/>
</dbReference>
<dbReference type="GO" id="GO:0005576">
    <property type="term" value="C:extracellular region"/>
    <property type="evidence" value="ECO:0007669"/>
    <property type="project" value="UniProtKB-SubCell"/>
</dbReference>
<dbReference type="PANTHER" id="PTHR43301">
    <property type="entry name" value="ARABINAN ENDO-1,5-ALPHA-L-ARABINOSIDASE"/>
    <property type="match status" value="1"/>
</dbReference>
<keyword evidence="13" id="KW-0624">Polysaccharide degradation</keyword>
<dbReference type="InterPro" id="IPR050727">
    <property type="entry name" value="GH43_arabinanases"/>
</dbReference>
<evidence type="ECO:0000256" key="18">
    <source>
        <dbReference type="SAM" id="MobiDB-lite"/>
    </source>
</evidence>
<dbReference type="CDD" id="cd18831">
    <property type="entry name" value="GH43_AnAbnA-like"/>
    <property type="match status" value="1"/>
</dbReference>
<feature type="active site" description="Proton donor" evidence="16">
    <location>
        <position position="241"/>
    </location>
</feature>
<dbReference type="UniPathway" id="UPA00667"/>
<proteinExistence type="inferred from homology"/>
<dbReference type="InterPro" id="IPR016840">
    <property type="entry name" value="Glyco_hydro_43_endo_a_Ara-ase"/>
</dbReference>
<feature type="region of interest" description="Disordered" evidence="18">
    <location>
        <begin position="23"/>
        <end position="48"/>
    </location>
</feature>
<comment type="function">
    <text evidence="14">Endo-1,5-alpha-L-arabinanase involved in degradation of pectin. Its preferred substrate is linear 1,5-alpha-L-arabinan.</text>
</comment>
<evidence type="ECO:0000256" key="1">
    <source>
        <dbReference type="ARBA" id="ARBA00000375"/>
    </source>
</evidence>
<evidence type="ECO:0000256" key="12">
    <source>
        <dbReference type="ARBA" id="ARBA00023295"/>
    </source>
</evidence>
<dbReference type="Pfam" id="PF04616">
    <property type="entry name" value="Glyco_hydro_43"/>
    <property type="match status" value="1"/>
</dbReference>
<evidence type="ECO:0000256" key="2">
    <source>
        <dbReference type="ARBA" id="ARBA00004613"/>
    </source>
</evidence>
<organism evidence="20 21">
    <name type="scientific">Aspergillus cristatus</name>
    <name type="common">Chinese Fuzhuan brick tea-fermentation fungus</name>
    <name type="synonym">Eurotium cristatum</name>
    <dbReference type="NCBI Taxonomy" id="573508"/>
    <lineage>
        <taxon>Eukaryota</taxon>
        <taxon>Fungi</taxon>
        <taxon>Dikarya</taxon>
        <taxon>Ascomycota</taxon>
        <taxon>Pezizomycotina</taxon>
        <taxon>Eurotiomycetes</taxon>
        <taxon>Eurotiomycetidae</taxon>
        <taxon>Eurotiales</taxon>
        <taxon>Aspergillaceae</taxon>
        <taxon>Aspergillus</taxon>
        <taxon>Aspergillus subgen. Aspergillus</taxon>
    </lineage>
</organism>
<feature type="active site" description="Proton acceptor" evidence="16">
    <location>
        <position position="49"/>
    </location>
</feature>
<feature type="site" description="Important for catalytic activity, responsible for pKa modulation of the active site Glu and correct orientation of both the proton donor and substrate" evidence="17">
    <location>
        <position position="169"/>
    </location>
</feature>
<sequence>MIASKLKLLASLSILSLANAASIQQPRSPPSSSKEPFAQTHGTDLNIHDPSIVRDGDTYYSYGVDTHIPIHSAPSLDGPWTRLGNALDADSVIPKGDRTAPWAPNTIALNGKFYIYYGVSQAGCRDSAIGVAVSDHPGPGNWKDHGPIIQTGTGKGSGKYPFGTSNAIDPSVVISGGKPYLNFGSYWSGIWQVPLNDDLISLGDNVKSDSRHLAAEPKAMFPGGNNPDPNCRDDSGSHPIEGAFISYHFPYYYLWYSHGKCCDLDPNALPKPGDEYSIRVGRSSNPQGPYTDKSGKDLVDGGGELVYGSNRDVYAPGGQAVLSDIGGDILYYHYLNSSVSYDFNTAKFGWNRLEYEDGWPVAKY</sequence>
<dbReference type="GO" id="GO:0045493">
    <property type="term" value="P:xylan catabolic process"/>
    <property type="evidence" value="ECO:0007669"/>
    <property type="project" value="UniProtKB-KW"/>
</dbReference>
<evidence type="ECO:0000256" key="6">
    <source>
        <dbReference type="ARBA" id="ARBA00022525"/>
    </source>
</evidence>
<dbReference type="Proteomes" id="UP000094569">
    <property type="component" value="Unassembled WGS sequence"/>
</dbReference>
<dbReference type="EC" id="3.2.1.99" evidence="5 15"/>
<evidence type="ECO:0000256" key="11">
    <source>
        <dbReference type="ARBA" id="ARBA00023277"/>
    </source>
</evidence>
<reference evidence="20 21" key="1">
    <citation type="journal article" date="2016" name="BMC Genomics">
        <title>Comparative genomic and transcriptomic analyses of the Fuzhuan brick tea-fermentation fungus Aspergillus cristatus.</title>
        <authorList>
            <person name="Ge Y."/>
            <person name="Wang Y."/>
            <person name="Liu Y."/>
            <person name="Tan Y."/>
            <person name="Ren X."/>
            <person name="Zhang X."/>
            <person name="Hyde K.D."/>
            <person name="Liu Y."/>
            <person name="Liu Z."/>
        </authorList>
    </citation>
    <scope>NUCLEOTIDE SEQUENCE [LARGE SCALE GENOMIC DNA]</scope>
    <source>
        <strain evidence="20 21">GZAAS20.1005</strain>
    </source>
</reference>
<keyword evidence="8 19" id="KW-0732">Signal</keyword>
<keyword evidence="12 15" id="KW-0326">Glycosidase</keyword>
<evidence type="ECO:0000313" key="21">
    <source>
        <dbReference type="Proteomes" id="UP000094569"/>
    </source>
</evidence>
<accession>A0A1E3BK05</accession>
<evidence type="ECO:0000256" key="13">
    <source>
        <dbReference type="ARBA" id="ARBA00023326"/>
    </source>
</evidence>
<keyword evidence="10" id="KW-0325">Glycoprotein</keyword>
<comment type="pathway">
    <text evidence="3 15">Glycan metabolism; L-arabinan degradation.</text>
</comment>
<feature type="signal peptide" evidence="19">
    <location>
        <begin position="1"/>
        <end position="20"/>
    </location>
</feature>
<keyword evidence="6" id="KW-0964">Secreted</keyword>
<keyword evidence="7" id="KW-0858">Xylan degradation</keyword>
<dbReference type="EMBL" id="JXNT01000003">
    <property type="protein sequence ID" value="ODM20696.1"/>
    <property type="molecule type" value="Genomic_DNA"/>
</dbReference>
<dbReference type="GO" id="GO:0046558">
    <property type="term" value="F:arabinan endo-1,5-alpha-L-arabinosidase activity"/>
    <property type="evidence" value="ECO:0007669"/>
    <property type="project" value="UniProtKB-EC"/>
</dbReference>
<dbReference type="AlphaFoldDB" id="A0A1E3BK05"/>
<dbReference type="Gene3D" id="2.115.10.20">
    <property type="entry name" value="Glycosyl hydrolase domain, family 43"/>
    <property type="match status" value="1"/>
</dbReference>
<dbReference type="PANTHER" id="PTHR43301:SF4">
    <property type="entry name" value="ARABINAN ENDO-1,5-ALPHA-L-ARABINOSIDASE B"/>
    <property type="match status" value="1"/>
</dbReference>
<name>A0A1E3BK05_ASPCR</name>
<evidence type="ECO:0000256" key="16">
    <source>
        <dbReference type="PIRSR" id="PIRSR606710-1"/>
    </source>
</evidence>
<evidence type="ECO:0000256" key="14">
    <source>
        <dbReference type="ARBA" id="ARBA00025221"/>
    </source>
</evidence>
<evidence type="ECO:0000256" key="8">
    <source>
        <dbReference type="ARBA" id="ARBA00022729"/>
    </source>
</evidence>
<gene>
    <name evidence="20" type="ORF">SI65_03749</name>
</gene>
<evidence type="ECO:0000313" key="20">
    <source>
        <dbReference type="EMBL" id="ODM20696.1"/>
    </source>
</evidence>
<evidence type="ECO:0000256" key="9">
    <source>
        <dbReference type="ARBA" id="ARBA00022801"/>
    </source>
</evidence>
<comment type="caution">
    <text evidence="20">The sequence shown here is derived from an EMBL/GenBank/DDBJ whole genome shotgun (WGS) entry which is preliminary data.</text>
</comment>
<protein>
    <recommendedName>
        <fullName evidence="5 15">Arabinan endo-1,5-alpha-L-arabinosidase</fullName>
        <ecNumber evidence="5 15">3.2.1.99</ecNumber>
    </recommendedName>
</protein>
<dbReference type="OrthoDB" id="195678at2759"/>
<dbReference type="PIRSF" id="PIRSF026534">
    <property type="entry name" value="Endo_alpha-L-arabinosidase"/>
    <property type="match status" value="1"/>
</dbReference>
<evidence type="ECO:0000256" key="4">
    <source>
        <dbReference type="ARBA" id="ARBA00009865"/>
    </source>
</evidence>
<comment type="similarity">
    <text evidence="4 15">Belongs to the glycosyl hydrolase 43 family.</text>
</comment>
<keyword evidence="21" id="KW-1185">Reference proteome</keyword>
<evidence type="ECO:0000256" key="19">
    <source>
        <dbReference type="SAM" id="SignalP"/>
    </source>
</evidence>
<comment type="catalytic activity">
    <reaction evidence="1 15">
        <text>Endohydrolysis of (1-&gt;5)-alpha-arabinofuranosidic linkages in (1-&gt;5)-arabinans.</text>
        <dbReference type="EC" id="3.2.1.99"/>
    </reaction>
</comment>
<evidence type="ECO:0000256" key="3">
    <source>
        <dbReference type="ARBA" id="ARBA00004834"/>
    </source>
</evidence>
<dbReference type="InterPro" id="IPR006710">
    <property type="entry name" value="Glyco_hydro_43"/>
</dbReference>
<evidence type="ECO:0000256" key="10">
    <source>
        <dbReference type="ARBA" id="ARBA00023180"/>
    </source>
</evidence>
<keyword evidence="11" id="KW-0119">Carbohydrate metabolism</keyword>
<dbReference type="VEuPathDB" id="FungiDB:SI65_03749"/>
<evidence type="ECO:0000256" key="7">
    <source>
        <dbReference type="ARBA" id="ARBA00022651"/>
    </source>
</evidence>
<feature type="chain" id="PRO_5009123753" description="Arabinan endo-1,5-alpha-L-arabinosidase" evidence="19">
    <location>
        <begin position="21"/>
        <end position="364"/>
    </location>
</feature>
<evidence type="ECO:0000256" key="15">
    <source>
        <dbReference type="PIRNR" id="PIRNR026534"/>
    </source>
</evidence>
<evidence type="ECO:0000256" key="5">
    <source>
        <dbReference type="ARBA" id="ARBA00012586"/>
    </source>
</evidence>
<dbReference type="SUPFAM" id="SSF75005">
    <property type="entry name" value="Arabinanase/levansucrase/invertase"/>
    <property type="match status" value="1"/>
</dbReference>
<keyword evidence="9 15" id="KW-0378">Hydrolase</keyword>
<dbReference type="STRING" id="573508.A0A1E3BK05"/>
<evidence type="ECO:0000256" key="17">
    <source>
        <dbReference type="PIRSR" id="PIRSR606710-2"/>
    </source>
</evidence>
<comment type="subcellular location">
    <subcellularLocation>
        <location evidence="2">Secreted</location>
    </subcellularLocation>
</comment>
<dbReference type="GO" id="GO:0031222">
    <property type="term" value="P:arabinan catabolic process"/>
    <property type="evidence" value="ECO:0007669"/>
    <property type="project" value="UniProtKB-UniPathway"/>
</dbReference>